<gene>
    <name evidence="3" type="ORF">CIT31_01125</name>
</gene>
<evidence type="ECO:0000313" key="3">
    <source>
        <dbReference type="EMBL" id="PAP97486.1"/>
    </source>
</evidence>
<dbReference type="EMBL" id="NPKH01000001">
    <property type="protein sequence ID" value="PAP97486.1"/>
    <property type="molecule type" value="Genomic_DNA"/>
</dbReference>
<name>A0A271KP91_9HYPH</name>
<reference evidence="3 4" key="1">
    <citation type="submission" date="2017-08" db="EMBL/GenBank/DDBJ databases">
        <title>Mesorhizobium wenxinae sp. nov., a novel rhizobial species isolated from root nodules of chickpea (Cicer arietinum L.).</title>
        <authorList>
            <person name="Zhang J."/>
        </authorList>
    </citation>
    <scope>NUCLEOTIDE SEQUENCE [LARGE SCALE GENOMIC DNA]</scope>
    <source>
        <strain evidence="4">WYCCWR 10019</strain>
    </source>
</reference>
<dbReference type="OrthoDB" id="8046872at2"/>
<evidence type="ECO:0000259" key="2">
    <source>
        <dbReference type="Pfam" id="PF05171"/>
    </source>
</evidence>
<proteinExistence type="predicted"/>
<dbReference type="SUPFAM" id="SSF144064">
    <property type="entry name" value="Heme iron utilization protein-like"/>
    <property type="match status" value="1"/>
</dbReference>
<accession>A0A271KP91</accession>
<dbReference type="Pfam" id="PF05171">
    <property type="entry name" value="HemS"/>
    <property type="match status" value="2"/>
</dbReference>
<feature type="region of interest" description="Disordered" evidence="1">
    <location>
        <begin position="345"/>
        <end position="378"/>
    </location>
</feature>
<dbReference type="InterPro" id="IPR053733">
    <property type="entry name" value="Heme_Transport_Util_sf"/>
</dbReference>
<dbReference type="CDD" id="cd16830">
    <property type="entry name" value="HemS-like_N"/>
    <property type="match status" value="1"/>
</dbReference>
<keyword evidence="4" id="KW-1185">Reference proteome</keyword>
<dbReference type="GO" id="GO:0006826">
    <property type="term" value="P:iron ion transport"/>
    <property type="evidence" value="ECO:0007669"/>
    <property type="project" value="InterPro"/>
</dbReference>
<dbReference type="AlphaFoldDB" id="A0A271KP91"/>
<comment type="caution">
    <text evidence="3">The sequence shown here is derived from an EMBL/GenBank/DDBJ whole genome shotgun (WGS) entry which is preliminary data.</text>
</comment>
<organism evidence="3 4">
    <name type="scientific">Mesorhizobium wenxiniae</name>
    <dbReference type="NCBI Taxonomy" id="2014805"/>
    <lineage>
        <taxon>Bacteria</taxon>
        <taxon>Pseudomonadati</taxon>
        <taxon>Pseudomonadota</taxon>
        <taxon>Alphaproteobacteria</taxon>
        <taxon>Hyphomicrobiales</taxon>
        <taxon>Phyllobacteriaceae</taxon>
        <taxon>Mesorhizobium</taxon>
    </lineage>
</organism>
<protein>
    <submittedName>
        <fullName evidence="3">Hemin-degrading factor</fullName>
    </submittedName>
</protein>
<evidence type="ECO:0000256" key="1">
    <source>
        <dbReference type="SAM" id="MobiDB-lite"/>
    </source>
</evidence>
<dbReference type="InterPro" id="IPR007845">
    <property type="entry name" value="HemS/ChuX_dom"/>
</dbReference>
<feature type="domain" description="Haemin-degrading HemS/ChuX" evidence="2">
    <location>
        <begin position="208"/>
        <end position="340"/>
    </location>
</feature>
<dbReference type="CDD" id="cd16831">
    <property type="entry name" value="HemS-like_C"/>
    <property type="match status" value="1"/>
</dbReference>
<sequence length="378" mass="42409">MDQRKKRSPNEIRRAWEVCPNIPARDFAAQLAISEAELVAAHCGFGAARIDPRVNHLLTGLEFVGEVTALTRNQGAVHEKIGVFNRVITGNNHAMVLGDEFDLRVFPQAWRYGFAVERRHRGGIQRSLQFFDATGAAVHKVHLRPGSNLHAYRKLVAELVSANQEPTMSLKARVADLGARTADWAGTVDDLREHWSRLTDVNLLKTLKLSRCQALRMVGQDYAWLLDNAAVGAVLQRAAEDELPIMCFVGNRGSIQTHSGLIESVKQIGPCIYVLDETFRLHLRTHQIREVWAVRKPTNDSHVTSLEAYGSDGKIIIQLFGARKEGERERDDWRVLAENLPRFPDSYMRKDRSLSVGRRRPSASAASSRALKPRSGTR</sequence>
<feature type="domain" description="Haemin-degrading HemS/ChuX" evidence="2">
    <location>
        <begin position="33"/>
        <end position="159"/>
    </location>
</feature>
<evidence type="ECO:0000313" key="4">
    <source>
        <dbReference type="Proteomes" id="UP000215931"/>
    </source>
</evidence>
<dbReference type="Proteomes" id="UP000215931">
    <property type="component" value="Unassembled WGS sequence"/>
</dbReference>
<dbReference type="Gene3D" id="3.40.1570.10">
    <property type="entry name" value="HemS/ChuS/ChuX like domains"/>
    <property type="match status" value="2"/>
</dbReference>